<sequence>MNKKIYTLLLAFILLGAALPDTVQAATTIEMQEQEINTISISISGNVLRVEGADNETLYIYNVVGVRVMSIKIDGQDKRYSLSLPKGCYIIKVGKVVRKISIR</sequence>
<keyword evidence="1" id="KW-0732">Signal</keyword>
<evidence type="ECO:0000313" key="3">
    <source>
        <dbReference type="Proteomes" id="UP000003610"/>
    </source>
</evidence>
<reference evidence="2 3" key="1">
    <citation type="submission" date="2010-08" db="EMBL/GenBank/DDBJ databases">
        <authorList>
            <person name="Durkin A.S."/>
            <person name="Madupu R."/>
            <person name="Torralba M."/>
            <person name="Gillis M."/>
            <person name="Methe B."/>
            <person name="Sutton G."/>
            <person name="Nelson K.E."/>
        </authorList>
    </citation>
    <scope>NUCLEOTIDE SEQUENCE [LARGE SCALE GENOMIC DNA]</scope>
    <source>
        <strain evidence="2 3">FB035-09AN</strain>
    </source>
</reference>
<evidence type="ECO:0008006" key="4">
    <source>
        <dbReference type="Google" id="ProtNLM"/>
    </source>
</evidence>
<dbReference type="eggNOG" id="ENOG5033JEG">
    <property type="taxonomic scope" value="Bacteria"/>
</dbReference>
<feature type="signal peptide" evidence="1">
    <location>
        <begin position="1"/>
        <end position="25"/>
    </location>
</feature>
<dbReference type="STRING" id="866771.HMPREF9296_1831"/>
<evidence type="ECO:0000313" key="2">
    <source>
        <dbReference type="EMBL" id="EFL45104.1"/>
    </source>
</evidence>
<dbReference type="EMBL" id="AEDO01000056">
    <property type="protein sequence ID" value="EFL45104.1"/>
    <property type="molecule type" value="Genomic_DNA"/>
</dbReference>
<protein>
    <recommendedName>
        <fullName evidence="4">Secretion system C-terminal sorting domain-containing protein</fullName>
    </recommendedName>
</protein>
<proteinExistence type="predicted"/>
<dbReference type="InterPro" id="IPR026444">
    <property type="entry name" value="Secre_tail"/>
</dbReference>
<dbReference type="NCBIfam" id="TIGR04183">
    <property type="entry name" value="Por_Secre_tail"/>
    <property type="match status" value="1"/>
</dbReference>
<gene>
    <name evidence="2" type="ORF">HMPREF9296_1831</name>
</gene>
<dbReference type="Proteomes" id="UP000003610">
    <property type="component" value="Unassembled WGS sequence"/>
</dbReference>
<comment type="caution">
    <text evidence="2">The sequence shown here is derived from an EMBL/GenBank/DDBJ whole genome shotgun (WGS) entry which is preliminary data.</text>
</comment>
<evidence type="ECO:0000256" key="1">
    <source>
        <dbReference type="SAM" id="SignalP"/>
    </source>
</evidence>
<name>E1KTL8_9BACT</name>
<dbReference type="RefSeq" id="WP_004357925.1">
    <property type="nucleotide sequence ID" value="NZ_AEDO01000056.1"/>
</dbReference>
<feature type="chain" id="PRO_5003148365" description="Secretion system C-terminal sorting domain-containing protein" evidence="1">
    <location>
        <begin position="26"/>
        <end position="103"/>
    </location>
</feature>
<dbReference type="AlphaFoldDB" id="E1KTL8"/>
<accession>E1KTL8</accession>
<organism evidence="2 3">
    <name type="scientific">Prevotella disiens FB035-09AN</name>
    <dbReference type="NCBI Taxonomy" id="866771"/>
    <lineage>
        <taxon>Bacteria</taxon>
        <taxon>Pseudomonadati</taxon>
        <taxon>Bacteroidota</taxon>
        <taxon>Bacteroidia</taxon>
        <taxon>Bacteroidales</taxon>
        <taxon>Prevotellaceae</taxon>
        <taxon>Prevotella</taxon>
    </lineage>
</organism>